<evidence type="ECO:0000313" key="3">
    <source>
        <dbReference type="EMBL" id="KAF8400821.1"/>
    </source>
</evidence>
<feature type="region of interest" description="Disordered" evidence="1">
    <location>
        <begin position="1"/>
        <end position="29"/>
    </location>
</feature>
<protein>
    <submittedName>
        <fullName evidence="3">Uncharacterized protein</fullName>
    </submittedName>
</protein>
<feature type="transmembrane region" description="Helical" evidence="2">
    <location>
        <begin position="153"/>
        <end position="171"/>
    </location>
</feature>
<evidence type="ECO:0000256" key="1">
    <source>
        <dbReference type="SAM" id="MobiDB-lite"/>
    </source>
</evidence>
<keyword evidence="4" id="KW-1185">Reference proteome</keyword>
<sequence>MGKLETSPTGQPTSSSNDPNDPLVPVLPPVQSQPAVTVVGTPQPAPQFHNATDWIPAVAVAPPAKIPEIHTVPSNQHVTNVAPQSNGMQNMSPGVTMGQIPGTTMSSSVRQQPMVIVPDVGNPWHSALITTIAPCITFGQIAEILDNGSTGCVTGGMLYLALTVMICHWNIGSRYRRRLRIAFKISETPVSDRIAHFYFPLCALCQEFRELKSRGLDPFLGYQGAIAQRQHEEQQQQLGSNPPDNQFMMR</sequence>
<dbReference type="NCBIfam" id="TIGR01571">
    <property type="entry name" value="A_thal_Cys_rich"/>
    <property type="match status" value="1"/>
</dbReference>
<feature type="region of interest" description="Disordered" evidence="1">
    <location>
        <begin position="231"/>
        <end position="250"/>
    </location>
</feature>
<keyword evidence="2" id="KW-0472">Membrane</keyword>
<dbReference type="PANTHER" id="PTHR15907">
    <property type="entry name" value="DUF614 FAMILY PROTEIN-RELATED"/>
    <property type="match status" value="1"/>
</dbReference>
<dbReference type="OrthoDB" id="1045822at2759"/>
<dbReference type="EMBL" id="JABCRI010000009">
    <property type="protein sequence ID" value="KAF8400821.1"/>
    <property type="molecule type" value="Genomic_DNA"/>
</dbReference>
<reference evidence="3 4" key="1">
    <citation type="submission" date="2020-04" db="EMBL/GenBank/DDBJ databases">
        <title>Plant Genome Project.</title>
        <authorList>
            <person name="Zhang R.-G."/>
        </authorList>
    </citation>
    <scope>NUCLEOTIDE SEQUENCE [LARGE SCALE GENOMIC DNA]</scope>
    <source>
        <strain evidence="3">YNK0</strain>
        <tissue evidence="3">Leaf</tissue>
    </source>
</reference>
<feature type="compositionally biased region" description="Polar residues" evidence="1">
    <location>
        <begin position="1"/>
        <end position="16"/>
    </location>
</feature>
<dbReference type="AlphaFoldDB" id="A0A834ZBN7"/>
<dbReference type="InterPro" id="IPR006461">
    <property type="entry name" value="PLAC_motif_containing"/>
</dbReference>
<name>A0A834ZBN7_TETSI</name>
<organism evidence="3 4">
    <name type="scientific">Tetracentron sinense</name>
    <name type="common">Spur-leaf</name>
    <dbReference type="NCBI Taxonomy" id="13715"/>
    <lineage>
        <taxon>Eukaryota</taxon>
        <taxon>Viridiplantae</taxon>
        <taxon>Streptophyta</taxon>
        <taxon>Embryophyta</taxon>
        <taxon>Tracheophyta</taxon>
        <taxon>Spermatophyta</taxon>
        <taxon>Magnoliopsida</taxon>
        <taxon>Trochodendrales</taxon>
        <taxon>Trochodendraceae</taxon>
        <taxon>Tetracentron</taxon>
    </lineage>
</organism>
<proteinExistence type="predicted"/>
<evidence type="ECO:0000313" key="4">
    <source>
        <dbReference type="Proteomes" id="UP000655225"/>
    </source>
</evidence>
<accession>A0A834ZBN7</accession>
<evidence type="ECO:0000256" key="2">
    <source>
        <dbReference type="SAM" id="Phobius"/>
    </source>
</evidence>
<dbReference type="Proteomes" id="UP000655225">
    <property type="component" value="Unassembled WGS sequence"/>
</dbReference>
<keyword evidence="2" id="KW-0812">Transmembrane</keyword>
<gene>
    <name evidence="3" type="ORF">HHK36_014123</name>
</gene>
<dbReference type="Pfam" id="PF04749">
    <property type="entry name" value="PLAC8"/>
    <property type="match status" value="1"/>
</dbReference>
<comment type="caution">
    <text evidence="3">The sequence shown here is derived from an EMBL/GenBank/DDBJ whole genome shotgun (WGS) entry which is preliminary data.</text>
</comment>
<keyword evidence="2" id="KW-1133">Transmembrane helix</keyword>